<evidence type="ECO:0000259" key="13">
    <source>
        <dbReference type="PROSITE" id="PS50929"/>
    </source>
</evidence>
<dbReference type="InterPro" id="IPR003593">
    <property type="entry name" value="AAA+_ATPase"/>
</dbReference>
<dbReference type="FunFam" id="3.40.50.300:FF:003450">
    <property type="entry name" value="ABC multidrug transporter, putative"/>
    <property type="match status" value="1"/>
</dbReference>
<organism evidence="14 15">
    <name type="scientific">Penicillium nordicum</name>
    <dbReference type="NCBI Taxonomy" id="229535"/>
    <lineage>
        <taxon>Eukaryota</taxon>
        <taxon>Fungi</taxon>
        <taxon>Dikarya</taxon>
        <taxon>Ascomycota</taxon>
        <taxon>Pezizomycotina</taxon>
        <taxon>Eurotiomycetes</taxon>
        <taxon>Eurotiomycetidae</taxon>
        <taxon>Eurotiales</taxon>
        <taxon>Aspergillaceae</taxon>
        <taxon>Penicillium</taxon>
    </lineage>
</organism>
<feature type="domain" description="ABC transmembrane type-1" evidence="13">
    <location>
        <begin position="888"/>
        <end position="1013"/>
    </location>
</feature>
<name>A0A0M9WCA4_9EURO</name>
<feature type="transmembrane region" description="Helical" evidence="11">
    <location>
        <begin position="1046"/>
        <end position="1069"/>
    </location>
</feature>
<dbReference type="PROSITE" id="PS00211">
    <property type="entry name" value="ABC_TRANSPORTER_1"/>
    <property type="match status" value="2"/>
</dbReference>
<dbReference type="InterPro" id="IPR044726">
    <property type="entry name" value="ABCC_6TM_D2"/>
</dbReference>
<feature type="transmembrane region" description="Helical" evidence="11">
    <location>
        <begin position="307"/>
        <end position="328"/>
    </location>
</feature>
<dbReference type="Gene3D" id="1.20.1560.10">
    <property type="entry name" value="ABC transporter type 1, transmembrane domain"/>
    <property type="match status" value="3"/>
</dbReference>
<dbReference type="GO" id="GO:0016887">
    <property type="term" value="F:ATP hydrolysis activity"/>
    <property type="evidence" value="ECO:0007669"/>
    <property type="project" value="InterPro"/>
</dbReference>
<feature type="domain" description="ABC transmembrane type-1" evidence="13">
    <location>
        <begin position="274"/>
        <end position="541"/>
    </location>
</feature>
<dbReference type="PROSITE" id="PS50929">
    <property type="entry name" value="ABC_TM1F"/>
    <property type="match status" value="2"/>
</dbReference>
<protein>
    <recommendedName>
        <fullName evidence="16">ABC transporter</fullName>
    </recommendedName>
</protein>
<dbReference type="GO" id="GO:0140359">
    <property type="term" value="F:ABC-type transporter activity"/>
    <property type="evidence" value="ECO:0007669"/>
    <property type="project" value="InterPro"/>
</dbReference>
<evidence type="ECO:0000256" key="9">
    <source>
        <dbReference type="ARBA" id="ARBA00023180"/>
    </source>
</evidence>
<dbReference type="Gene3D" id="3.40.50.300">
    <property type="entry name" value="P-loop containing nucleotide triphosphate hydrolases"/>
    <property type="match status" value="2"/>
</dbReference>
<evidence type="ECO:0000256" key="5">
    <source>
        <dbReference type="ARBA" id="ARBA00022741"/>
    </source>
</evidence>
<dbReference type="GO" id="GO:0005524">
    <property type="term" value="F:ATP binding"/>
    <property type="evidence" value="ECO:0007669"/>
    <property type="project" value="UniProtKB-KW"/>
</dbReference>
<evidence type="ECO:0000313" key="15">
    <source>
        <dbReference type="Proteomes" id="UP000037696"/>
    </source>
</evidence>
<dbReference type="Pfam" id="PF00664">
    <property type="entry name" value="ABC_membrane"/>
    <property type="match status" value="1"/>
</dbReference>
<evidence type="ECO:0000256" key="10">
    <source>
        <dbReference type="SAM" id="MobiDB-lite"/>
    </source>
</evidence>
<proteinExistence type="inferred from homology"/>
<evidence type="ECO:0000256" key="6">
    <source>
        <dbReference type="ARBA" id="ARBA00022840"/>
    </source>
</evidence>
<feature type="transmembrane region" description="Helical" evidence="11">
    <location>
        <begin position="68"/>
        <end position="87"/>
    </location>
</feature>
<evidence type="ECO:0000256" key="1">
    <source>
        <dbReference type="ARBA" id="ARBA00004141"/>
    </source>
</evidence>
<evidence type="ECO:0000256" key="3">
    <source>
        <dbReference type="ARBA" id="ARBA00022448"/>
    </source>
</evidence>
<dbReference type="EMBL" id="LHQQ01000205">
    <property type="protein sequence ID" value="KOS39392.1"/>
    <property type="molecule type" value="Genomic_DNA"/>
</dbReference>
<dbReference type="GO" id="GO:0016020">
    <property type="term" value="C:membrane"/>
    <property type="evidence" value="ECO:0007669"/>
    <property type="project" value="UniProtKB-SubCell"/>
</dbReference>
<dbReference type="InterPro" id="IPR050173">
    <property type="entry name" value="ABC_transporter_C-like"/>
</dbReference>
<keyword evidence="9" id="KW-0325">Glycoprotein</keyword>
<evidence type="ECO:0000256" key="11">
    <source>
        <dbReference type="SAM" id="Phobius"/>
    </source>
</evidence>
<dbReference type="Proteomes" id="UP000037696">
    <property type="component" value="Unassembled WGS sequence"/>
</dbReference>
<dbReference type="InterPro" id="IPR027417">
    <property type="entry name" value="P-loop_NTPase"/>
</dbReference>
<feature type="transmembrane region" description="Helical" evidence="11">
    <location>
        <begin position="93"/>
        <end position="113"/>
    </location>
</feature>
<feature type="region of interest" description="Disordered" evidence="10">
    <location>
        <begin position="825"/>
        <end position="844"/>
    </location>
</feature>
<keyword evidence="6" id="KW-0067">ATP-binding</keyword>
<dbReference type="FunFam" id="3.40.50.300:FF:001854">
    <property type="entry name" value="ABC multidrug transporter (Eurofung)"/>
    <property type="match status" value="1"/>
</dbReference>
<dbReference type="PROSITE" id="PS50893">
    <property type="entry name" value="ABC_TRANSPORTER_2"/>
    <property type="match status" value="2"/>
</dbReference>
<feature type="transmembrane region" description="Helical" evidence="11">
    <location>
        <begin position="153"/>
        <end position="172"/>
    </location>
</feature>
<feature type="transmembrane region" description="Helical" evidence="11">
    <location>
        <begin position="404"/>
        <end position="424"/>
    </location>
</feature>
<evidence type="ECO:0000256" key="2">
    <source>
        <dbReference type="ARBA" id="ARBA00009726"/>
    </source>
</evidence>
<keyword evidence="7 11" id="KW-1133">Transmembrane helix</keyword>
<keyword evidence="15" id="KW-1185">Reference proteome</keyword>
<keyword evidence="5" id="KW-0547">Nucleotide-binding</keyword>
<feature type="transmembrane region" description="Helical" evidence="11">
    <location>
        <begin position="1075"/>
        <end position="1097"/>
    </location>
</feature>
<evidence type="ECO:0000256" key="8">
    <source>
        <dbReference type="ARBA" id="ARBA00023136"/>
    </source>
</evidence>
<feature type="transmembrane region" description="Helical" evidence="11">
    <location>
        <begin position="483"/>
        <end position="506"/>
    </location>
</feature>
<dbReference type="OrthoDB" id="6500128at2759"/>
<feature type="transmembrane region" description="Helical" evidence="11">
    <location>
        <begin position="922"/>
        <end position="950"/>
    </location>
</feature>
<evidence type="ECO:0000259" key="12">
    <source>
        <dbReference type="PROSITE" id="PS50893"/>
    </source>
</evidence>
<evidence type="ECO:0008006" key="16">
    <source>
        <dbReference type="Google" id="ProtNLM"/>
    </source>
</evidence>
<feature type="compositionally biased region" description="Polar residues" evidence="10">
    <location>
        <begin position="825"/>
        <end position="843"/>
    </location>
</feature>
<dbReference type="FunFam" id="1.20.1560.10:FF:000055">
    <property type="entry name" value="ABC multidrug transporter (Eurofung)"/>
    <property type="match status" value="1"/>
</dbReference>
<accession>A0A0M9WCA4</accession>
<dbReference type="PANTHER" id="PTHR24223:SF345">
    <property type="entry name" value="ABC MULTIDRUG TRANSPORTER (EUROFUNG)"/>
    <property type="match status" value="1"/>
</dbReference>
<keyword evidence="4 11" id="KW-0812">Transmembrane</keyword>
<comment type="subcellular location">
    <subcellularLocation>
        <location evidence="1">Membrane</location>
        <topology evidence="1">Multi-pass membrane protein</topology>
    </subcellularLocation>
</comment>
<feature type="domain" description="ABC transporter" evidence="12">
    <location>
        <begin position="593"/>
        <end position="821"/>
    </location>
</feature>
<dbReference type="CDD" id="cd18580">
    <property type="entry name" value="ABC_6TM_ABCC_D2"/>
    <property type="match status" value="1"/>
</dbReference>
<evidence type="ECO:0000313" key="14">
    <source>
        <dbReference type="EMBL" id="KOS39392.1"/>
    </source>
</evidence>
<keyword evidence="8 11" id="KW-0472">Membrane</keyword>
<sequence length="1394" mass="152967">MPFTTGEENLLRLNQGGFDFNIQFEQLFFSIIPSTLFIVTSLWRTLYQARKPTVVNAPVFQLIKLGAITTYVGLELSLLILVAAGSFHVTKIFIASSVLNLVSALLMITLSVVDHSKSPRPSILLSGYLFLTLFLDVAQARTLFLSSDDKPELTYSSIFVAAIALKTGILLLEAQQKSRWVGWDEKEHSPEETSGIFSLGVFFWLNKMFLVGYRKVMTTGDLYPLDSSFNARPLHNKFLKNMNYSRLKGDKFGLVKVLVRTLKVPLLLPIPPRLALLCFTFCQPLFLERLLDYLSKTELDANVGYGFIGASLLIYLGLAISTGFYWYFHHRMRTMSKSILATEIFIKATEARIGTGDDSAAVTLMSADMERIDTGLRNLHETWASIVQAALAGWMLYIRIGVPFVVPVGVVVICFIGLGIVINFTGDSQRSWMAGVQKRVGLTATAIASMKNLKISGLSITIGDFVQNLRVRELAAGSRFRKILIVAALLGFIPLLVSPPLTFAFTQRTFDASTMFTSLSFLTLLTNPLSQVFQTIPQLVSGLACLGRIQAFLECETRHDFRQVLDDISRNSEKPRADTEFLSNSEPGSLHPLVIKGGNFGWEADKFVLRDVSTRVPKSSLTIVVGPVGSGKTTLCKALLGEIPFSEGSVVLGARFPHVGFCDQTAFLWNGSIKDNIVGFSPHDNERYVKVIKATSLDFDLATLSQGDKTNVGSDGIVLSGGQKQRVSLARALYLHSDLLVLDDIFSGLDADTEEKVFQQVFGLDGLLKKRGSTVVLCTHSIKHLRTADHIIALGNGTIIEQGSFDKLTASQGYVQRLGLKGSSDNAASAEKMTSNKNPQESNPEMLHTTMTNTSSTATGADVSRQIGDKTVYKHYFKSMGWILAGCSLIFSVLFGFFTNFPTVWLTYWTDDISSEHPTHPYAYYAGIYALLQICALISLFLLGICILIVSVERAGASLHQDALHTLIQAPLSFFTNTDTGVVTNLFSQDLNLIDTELPSATLNTAYSGITTLRAFGFIPGDVDKNTRLVDASQRPAYLLLMIQQWLTLVLDIVVMVLAVVMTTLAVRLHSSSGFAGASLFSLMSFGESISGIVIFYTKLETSIGAIARLKMFTENVKPEDRDEEDIVPPVQWPQNGVVELKGVSASYGAEDQPDNTSNLALRNINLIIKTGERVAICGRTGSGKSSLIALLLKLLSPTPDTAGNTIIDNTPLHRINRAALREQIIAVPQEAVFLPDGSTFRANLDPSNVSTPEECQVVLVAVELWKFVQERGGLDADMSAGTLSAGQRQLMSLGRALLRRFVRARNGSDCGILLLDEVSSSVDHETERVMQEIIRVEFKDYTIIAVSHRLDMIMDFDRVVVMDKGEIVEVGNPVVLAGQAETRFGDLVRAGAK</sequence>
<dbReference type="InterPro" id="IPR003439">
    <property type="entry name" value="ABC_transporter-like_ATP-bd"/>
</dbReference>
<comment type="caution">
    <text evidence="14">The sequence shown here is derived from an EMBL/GenBank/DDBJ whole genome shotgun (WGS) entry which is preliminary data.</text>
</comment>
<reference evidence="14 15" key="1">
    <citation type="submission" date="2015-08" db="EMBL/GenBank/DDBJ databases">
        <title>Genome sequencing of Penicillium nordicum.</title>
        <authorList>
            <person name="Nguyen H.D."/>
            <person name="Seifert K.A."/>
        </authorList>
    </citation>
    <scope>NUCLEOTIDE SEQUENCE [LARGE SCALE GENOMIC DNA]</scope>
    <source>
        <strain evidence="14 15">DAOMC 185683</strain>
    </source>
</reference>
<dbReference type="CDD" id="cd03250">
    <property type="entry name" value="ABCC_MRP_domain1"/>
    <property type="match status" value="1"/>
</dbReference>
<gene>
    <name evidence="14" type="ORF">ACN38_g9764</name>
</gene>
<feature type="domain" description="ABC transporter" evidence="12">
    <location>
        <begin position="1139"/>
        <end position="1390"/>
    </location>
</feature>
<evidence type="ECO:0000256" key="7">
    <source>
        <dbReference type="ARBA" id="ARBA00022989"/>
    </source>
</evidence>
<dbReference type="FunFam" id="1.20.1560.10:FF:000066">
    <property type="entry name" value="ABC multidrug transporter (Eurofung)"/>
    <property type="match status" value="2"/>
</dbReference>
<dbReference type="InterPro" id="IPR036640">
    <property type="entry name" value="ABC1_TM_sf"/>
</dbReference>
<feature type="transmembrane region" description="Helical" evidence="11">
    <location>
        <begin position="27"/>
        <end position="47"/>
    </location>
</feature>
<dbReference type="InterPro" id="IPR011527">
    <property type="entry name" value="ABC1_TM_dom"/>
</dbReference>
<dbReference type="PANTHER" id="PTHR24223">
    <property type="entry name" value="ATP-BINDING CASSETTE SUB-FAMILY C"/>
    <property type="match status" value="1"/>
</dbReference>
<dbReference type="InterPro" id="IPR017871">
    <property type="entry name" value="ABC_transporter-like_CS"/>
</dbReference>
<dbReference type="Pfam" id="PF00005">
    <property type="entry name" value="ABC_tran"/>
    <property type="match status" value="2"/>
</dbReference>
<evidence type="ECO:0000256" key="4">
    <source>
        <dbReference type="ARBA" id="ARBA00022692"/>
    </source>
</evidence>
<feature type="transmembrane region" description="Helical" evidence="11">
    <location>
        <begin position="125"/>
        <end position="147"/>
    </location>
</feature>
<feature type="transmembrane region" description="Helical" evidence="11">
    <location>
        <begin position="266"/>
        <end position="287"/>
    </location>
</feature>
<keyword evidence="3" id="KW-0813">Transport</keyword>
<feature type="transmembrane region" description="Helical" evidence="11">
    <location>
        <begin position="880"/>
        <end position="902"/>
    </location>
</feature>
<dbReference type="SUPFAM" id="SSF90123">
    <property type="entry name" value="ABC transporter transmembrane region"/>
    <property type="match status" value="2"/>
</dbReference>
<dbReference type="SMART" id="SM00382">
    <property type="entry name" value="AAA"/>
    <property type="match status" value="2"/>
</dbReference>
<dbReference type="SUPFAM" id="SSF52540">
    <property type="entry name" value="P-loop containing nucleoside triphosphate hydrolases"/>
    <property type="match status" value="2"/>
</dbReference>
<comment type="similarity">
    <text evidence="2">Belongs to the ABC transporter superfamily. ABCC family. Conjugate transporter (TC 3.A.1.208) subfamily.</text>
</comment>
<dbReference type="STRING" id="229535.A0A0M9WCA4"/>